<protein>
    <recommendedName>
        <fullName evidence="3 6">Flagellar basal-body rod protein FlgG</fullName>
    </recommendedName>
    <alternativeName>
        <fullName evidence="5 7">Distal rod protein</fullName>
    </alternativeName>
</protein>
<dbReference type="SUPFAM" id="SSF117143">
    <property type="entry name" value="Flagellar hook protein flgE"/>
    <property type="match status" value="1"/>
</dbReference>
<reference evidence="11 12" key="1">
    <citation type="submission" date="2024-01" db="EMBL/GenBank/DDBJ databases">
        <title>Multi-omics insights into the function and evolution of sodium benzoate biodegradation pathways in Benzoatithermus flavus gen. nov., sp. nov. from hot spring.</title>
        <authorList>
            <person name="Hu C.-J."/>
            <person name="Li W.-J."/>
        </authorList>
    </citation>
    <scope>NUCLEOTIDE SEQUENCE [LARGE SCALE GENOMIC DNA]</scope>
    <source>
        <strain evidence="11 12">SYSU G07066</strain>
    </source>
</reference>
<organism evidence="11 12">
    <name type="scientific">Benzoatithermus flavus</name>
    <dbReference type="NCBI Taxonomy" id="3108223"/>
    <lineage>
        <taxon>Bacteria</taxon>
        <taxon>Pseudomonadati</taxon>
        <taxon>Pseudomonadota</taxon>
        <taxon>Alphaproteobacteria</taxon>
        <taxon>Geminicoccales</taxon>
        <taxon>Geminicoccaceae</taxon>
        <taxon>Benzoatithermus</taxon>
    </lineage>
</organism>
<feature type="domain" description="Flagellar basal-body/hook protein C-terminal" evidence="9">
    <location>
        <begin position="215"/>
        <end position="260"/>
    </location>
</feature>
<evidence type="ECO:0000256" key="6">
    <source>
        <dbReference type="NCBIfam" id="TIGR02488"/>
    </source>
</evidence>
<dbReference type="InterPro" id="IPR053967">
    <property type="entry name" value="LlgE_F_G-like_D1"/>
</dbReference>
<dbReference type="NCBIfam" id="TIGR02488">
    <property type="entry name" value="flgG_G_neg"/>
    <property type="match status" value="1"/>
</dbReference>
<dbReference type="InterPro" id="IPR037925">
    <property type="entry name" value="FlgE/F/G-like"/>
</dbReference>
<keyword evidence="4 7" id="KW-0975">Bacterial flagellum</keyword>
<dbReference type="Pfam" id="PF00460">
    <property type="entry name" value="Flg_bb_rod"/>
    <property type="match status" value="1"/>
</dbReference>
<evidence type="ECO:0000259" key="10">
    <source>
        <dbReference type="Pfam" id="PF22692"/>
    </source>
</evidence>
<dbReference type="InterPro" id="IPR012834">
    <property type="entry name" value="FlgG_G_neg"/>
</dbReference>
<dbReference type="InterPro" id="IPR010930">
    <property type="entry name" value="Flg_bb/hook_C_dom"/>
</dbReference>
<evidence type="ECO:0000256" key="7">
    <source>
        <dbReference type="RuleBase" id="RU362116"/>
    </source>
</evidence>
<keyword evidence="11" id="KW-0969">Cilium</keyword>
<evidence type="ECO:0000313" key="11">
    <source>
        <dbReference type="EMBL" id="MEK0086181.1"/>
    </source>
</evidence>
<evidence type="ECO:0000256" key="3">
    <source>
        <dbReference type="ARBA" id="ARBA00017948"/>
    </source>
</evidence>
<evidence type="ECO:0000256" key="4">
    <source>
        <dbReference type="ARBA" id="ARBA00023143"/>
    </source>
</evidence>
<comment type="subcellular location">
    <subcellularLocation>
        <location evidence="1 7">Bacterial flagellum basal body</location>
    </subcellularLocation>
</comment>
<dbReference type="NCBIfam" id="TIGR03506">
    <property type="entry name" value="FlgEFG_subfam"/>
    <property type="match status" value="2"/>
</dbReference>
<keyword evidence="11" id="KW-0966">Cell projection</keyword>
<accession>A0ABU8XY84</accession>
<evidence type="ECO:0000256" key="1">
    <source>
        <dbReference type="ARBA" id="ARBA00004117"/>
    </source>
</evidence>
<comment type="similarity">
    <text evidence="2 7">Belongs to the flagella basal body rod proteins family.</text>
</comment>
<proteinExistence type="inferred from homology"/>
<dbReference type="PANTHER" id="PTHR30435">
    <property type="entry name" value="FLAGELLAR PROTEIN"/>
    <property type="match status" value="1"/>
</dbReference>
<comment type="caution">
    <text evidence="11">The sequence shown here is derived from an EMBL/GenBank/DDBJ whole genome shotgun (WGS) entry which is preliminary data.</text>
</comment>
<dbReference type="InterPro" id="IPR020013">
    <property type="entry name" value="Flagellar_FlgE/F/G"/>
</dbReference>
<keyword evidence="11" id="KW-0282">Flagellum</keyword>
<dbReference type="EMBL" id="JBBLZC010000057">
    <property type="protein sequence ID" value="MEK0086181.1"/>
    <property type="molecule type" value="Genomic_DNA"/>
</dbReference>
<dbReference type="Pfam" id="PF22692">
    <property type="entry name" value="LlgE_F_G_D1"/>
    <property type="match status" value="1"/>
</dbReference>
<feature type="domain" description="Flagellar basal body rod protein N-terminal" evidence="8">
    <location>
        <begin position="4"/>
        <end position="34"/>
    </location>
</feature>
<gene>
    <name evidence="11" type="primary">flgG</name>
    <name evidence="11" type="ORF">U1T56_23810</name>
</gene>
<dbReference type="Proteomes" id="UP001375743">
    <property type="component" value="Unassembled WGS sequence"/>
</dbReference>
<sequence>MRSLSVAATGMMAQQLNVEVISNNIANMTTTGYKRRRAEFQDLLYQSQRRIGSASSSEGTVVPAGVQLGLGVKTAAVYPVHDQGDFVNTENGFDLAVQGQGYFVVELPNGDLAYTRSGSFQLSPDGLIVTADGYTVSPGITVPKDAIDVSINQQGLVTAKIAGQAQQQQLGQLELATFVNEAGLEAIGSNLLQETDASGPALVGPPGTEGLGTIQQGFLESSNVNPVQEITALIAAQRAYDMNSKVISASDEMMATVTQLR</sequence>
<evidence type="ECO:0000259" key="8">
    <source>
        <dbReference type="Pfam" id="PF00460"/>
    </source>
</evidence>
<keyword evidence="12" id="KW-1185">Reference proteome</keyword>
<evidence type="ECO:0000313" key="12">
    <source>
        <dbReference type="Proteomes" id="UP001375743"/>
    </source>
</evidence>
<dbReference type="InterPro" id="IPR001444">
    <property type="entry name" value="Flag_bb_rod_N"/>
</dbReference>
<feature type="domain" description="Flagellar hook protein FlgE/F/G-like D1" evidence="10">
    <location>
        <begin position="96"/>
        <end position="159"/>
    </location>
</feature>
<comment type="subunit">
    <text evidence="7">The basal body constitutes a major portion of the flagellar organelle and consists of four rings (L,P,S, and M) mounted on a central rod. The rod consists of about 26 subunits of FlgG in the distal portion, and FlgB, FlgC and FlgF are thought to build up the proximal portion of the rod with about 6 subunits each.</text>
</comment>
<dbReference type="Pfam" id="PF06429">
    <property type="entry name" value="Flg_bbr_C"/>
    <property type="match status" value="1"/>
</dbReference>
<name>A0ABU8XY84_9PROT</name>
<evidence type="ECO:0000256" key="2">
    <source>
        <dbReference type="ARBA" id="ARBA00009677"/>
    </source>
</evidence>
<evidence type="ECO:0000259" key="9">
    <source>
        <dbReference type="Pfam" id="PF06429"/>
    </source>
</evidence>
<dbReference type="RefSeq" id="WP_418162014.1">
    <property type="nucleotide sequence ID" value="NZ_JBBLZC010000057.1"/>
</dbReference>
<evidence type="ECO:0000256" key="5">
    <source>
        <dbReference type="ARBA" id="ARBA00032912"/>
    </source>
</evidence>
<dbReference type="PANTHER" id="PTHR30435:SF19">
    <property type="entry name" value="FLAGELLAR BASAL-BODY ROD PROTEIN FLGG"/>
    <property type="match status" value="1"/>
</dbReference>